<evidence type="ECO:0000256" key="1">
    <source>
        <dbReference type="SAM" id="Phobius"/>
    </source>
</evidence>
<accession>B3Q1S8</accession>
<evidence type="ECO:0000313" key="3">
    <source>
        <dbReference type="Proteomes" id="UP000008817"/>
    </source>
</evidence>
<geneLocation type="plasmid" evidence="2 3">
    <name>pA</name>
</geneLocation>
<reference evidence="2 3" key="1">
    <citation type="submission" date="2008-04" db="EMBL/GenBank/DDBJ databases">
        <title>Genome diversity and DNA divergence of Rhizobium etli.</title>
        <authorList>
            <person name="Gonzalez V."/>
            <person name="Acosta J.L."/>
            <person name="Santamaria R.I."/>
            <person name="Bustos P."/>
            <person name="Hernandez-Gonzalez I.L."/>
            <person name="Fernandez J.L."/>
            <person name="Diaz R."/>
            <person name="Flores M."/>
            <person name="Mora J."/>
            <person name="Palacios R."/>
            <person name="Davila G."/>
        </authorList>
    </citation>
    <scope>NUCLEOTIDE SEQUENCE [LARGE SCALE GENOMIC DNA]</scope>
    <source>
        <strain evidence="2 3">CIAT 652</strain>
        <plasmid evidence="3">Plasmid pA</plasmid>
    </source>
</reference>
<name>B3Q1S8_RHIE6</name>
<gene>
    <name evidence="2" type="ordered locus">RHECIAT_PA0000290</name>
</gene>
<dbReference type="InterPro" id="IPR006750">
    <property type="entry name" value="YdcZ"/>
</dbReference>
<dbReference type="GO" id="GO:0005886">
    <property type="term" value="C:plasma membrane"/>
    <property type="evidence" value="ECO:0007669"/>
    <property type="project" value="TreeGrafter"/>
</dbReference>
<keyword evidence="1" id="KW-0812">Transmembrane</keyword>
<dbReference type="PANTHER" id="PTHR34821">
    <property type="entry name" value="INNER MEMBRANE PROTEIN YDCZ"/>
    <property type="match status" value="1"/>
</dbReference>
<protein>
    <submittedName>
        <fullName evidence="2">Hypothetical conserved protein</fullName>
    </submittedName>
</protein>
<dbReference type="HOGENOM" id="CLU_068878_5_0_5"/>
<feature type="transmembrane region" description="Helical" evidence="1">
    <location>
        <begin position="189"/>
        <end position="209"/>
    </location>
</feature>
<feature type="transmembrane region" description="Helical" evidence="1">
    <location>
        <begin position="123"/>
        <end position="144"/>
    </location>
</feature>
<dbReference type="AlphaFoldDB" id="B3Q1S8"/>
<organism evidence="2 3">
    <name type="scientific">Rhizobium etli (strain CIAT 652)</name>
    <dbReference type="NCBI Taxonomy" id="491916"/>
    <lineage>
        <taxon>Bacteria</taxon>
        <taxon>Pseudomonadati</taxon>
        <taxon>Pseudomonadota</taxon>
        <taxon>Alphaproteobacteria</taxon>
        <taxon>Hyphomicrobiales</taxon>
        <taxon>Rhizobiaceae</taxon>
        <taxon>Rhizobium/Agrobacterium group</taxon>
        <taxon>Rhizobium</taxon>
    </lineage>
</organism>
<proteinExistence type="predicted"/>
<dbReference type="EMBL" id="CP001075">
    <property type="protein sequence ID" value="ACE93634.1"/>
    <property type="molecule type" value="Genomic_DNA"/>
</dbReference>
<keyword evidence="2" id="KW-0614">Plasmid</keyword>
<dbReference type="PANTHER" id="PTHR34821:SF2">
    <property type="entry name" value="INNER MEMBRANE PROTEIN YDCZ"/>
    <property type="match status" value="1"/>
</dbReference>
<dbReference type="Pfam" id="PF04657">
    <property type="entry name" value="DMT_YdcZ"/>
    <property type="match status" value="1"/>
</dbReference>
<keyword evidence="1" id="KW-0472">Membrane</keyword>
<evidence type="ECO:0000313" key="2">
    <source>
        <dbReference type="EMBL" id="ACE93634.1"/>
    </source>
</evidence>
<dbReference type="KEGG" id="rec:RHECIAT_PA0000290"/>
<keyword evidence="1" id="KW-1133">Transmembrane helix</keyword>
<feature type="transmembrane region" description="Helical" evidence="1">
    <location>
        <begin position="156"/>
        <end position="177"/>
    </location>
</feature>
<dbReference type="Proteomes" id="UP000008817">
    <property type="component" value="Plasmid pA"/>
</dbReference>
<feature type="transmembrane region" description="Helical" evidence="1">
    <location>
        <begin position="91"/>
        <end position="111"/>
    </location>
</feature>
<feature type="transmembrane region" description="Helical" evidence="1">
    <location>
        <begin position="60"/>
        <end position="79"/>
    </location>
</feature>
<sequence>MNERTGYRTIVESGSDLRQSPYFAVASRILMGGRAMKNAAATDSLTGSPMTIDAARNPHPIYFAGAFATGGLLTFMVHLNGELARYGSPLFSSWTAHGTGMVAAVILLLLVHRRRRSKPERGLRAPLWAYLGGLSGAATVMLTSTTVNSPLGLSGTLALGLAGQVVFSVAADSWGLFGLQKRHPDTRDIVALGLVVAGAALIILFGRGAV</sequence>